<keyword evidence="3" id="KW-1185">Reference proteome</keyword>
<feature type="coiled-coil region" evidence="1">
    <location>
        <begin position="13"/>
        <end position="47"/>
    </location>
</feature>
<dbReference type="RefSeq" id="YP_009830059.1">
    <property type="nucleotide sequence ID" value="NC_048633.1"/>
</dbReference>
<dbReference type="KEGG" id="vg:55599473"/>
<protein>
    <submittedName>
        <fullName evidence="2">Deoxyuridine 5'-triphosphate nucleotidohydrolase, dUTP</fullName>
    </submittedName>
</protein>
<keyword evidence="1" id="KW-0175">Coiled coil</keyword>
<evidence type="ECO:0000313" key="3">
    <source>
        <dbReference type="Proteomes" id="UP000260420"/>
    </source>
</evidence>
<proteinExistence type="predicted"/>
<dbReference type="GO" id="GO:0016787">
    <property type="term" value="F:hydrolase activity"/>
    <property type="evidence" value="ECO:0007669"/>
    <property type="project" value="UniProtKB-KW"/>
</dbReference>
<name>A0A0U3SD36_9CAUD</name>
<reference evidence="2 3" key="1">
    <citation type="journal article" date="2016" name="Genome Announc.">
        <title>Genome Sequence of Bacillus cereus Phage vB_BceS-MY192.</title>
        <authorList>
            <person name="Yang Y."/>
            <person name="Zhan L."/>
            <person name="Chen J."/>
            <person name="Zhang Y."/>
            <person name="Sun Y."/>
            <person name="Yang Z."/>
            <person name="Jiang L."/>
            <person name="Zhu H."/>
            <person name="Zhang Y."/>
            <person name="Lu Y."/>
            <person name="Mei L."/>
        </authorList>
    </citation>
    <scope>NUCLEOTIDE SEQUENCE [LARGE SCALE GENOMIC DNA]</scope>
</reference>
<dbReference type="GeneID" id="55599473"/>
<keyword evidence="2" id="KW-0378">Hydrolase</keyword>
<organism evidence="2 3">
    <name type="scientific">Bacillus phage vB_BceS-MY192</name>
    <dbReference type="NCBI Taxonomy" id="1759525"/>
    <lineage>
        <taxon>Viruses</taxon>
        <taxon>Duplodnaviria</taxon>
        <taxon>Heunggongvirae</taxon>
        <taxon>Uroviricota</taxon>
        <taxon>Caudoviricetes</taxon>
        <taxon>Hubeivirus</taxon>
        <taxon>Hubeivirus MY192</taxon>
    </lineage>
</organism>
<sequence length="55" mass="6547">MKKETAVQVQSELDVVEDEIRKMEYHLVGLNNEKRKTQLSLEVLKKQKEKLKSYL</sequence>
<evidence type="ECO:0000313" key="2">
    <source>
        <dbReference type="EMBL" id="ALV83477.1"/>
    </source>
</evidence>
<evidence type="ECO:0000256" key="1">
    <source>
        <dbReference type="SAM" id="Coils"/>
    </source>
</evidence>
<dbReference type="Proteomes" id="UP000260420">
    <property type="component" value="Segment"/>
</dbReference>
<accession>A0A0U3SD36</accession>
<dbReference type="EMBL" id="KT725776">
    <property type="protein sequence ID" value="ALV83477.1"/>
    <property type="molecule type" value="Genomic_DNA"/>
</dbReference>